<gene>
    <name evidence="13" type="ORF">L210DRAFT_3762346</name>
</gene>
<dbReference type="EMBL" id="WHUW01000022">
    <property type="protein sequence ID" value="KAF8436257.1"/>
    <property type="molecule type" value="Genomic_DNA"/>
</dbReference>
<dbReference type="AlphaFoldDB" id="A0AAD4GC21"/>
<keyword evidence="10 11" id="KW-0275">Fatty acid biosynthesis</keyword>
<name>A0AAD4GC21_BOLED</name>
<evidence type="ECO:0000256" key="4">
    <source>
        <dbReference type="ARBA" id="ARBA00022692"/>
    </source>
</evidence>
<keyword evidence="6 12" id="KW-1133">Transmembrane helix</keyword>
<evidence type="ECO:0000256" key="6">
    <source>
        <dbReference type="ARBA" id="ARBA00022989"/>
    </source>
</evidence>
<evidence type="ECO:0000256" key="1">
    <source>
        <dbReference type="ARBA" id="ARBA00004141"/>
    </source>
</evidence>
<evidence type="ECO:0000313" key="14">
    <source>
        <dbReference type="Proteomes" id="UP001194468"/>
    </source>
</evidence>
<evidence type="ECO:0000256" key="5">
    <source>
        <dbReference type="ARBA" id="ARBA00022832"/>
    </source>
</evidence>
<proteinExistence type="inferred from homology"/>
<dbReference type="GO" id="GO:0005506">
    <property type="term" value="F:iron ion binding"/>
    <property type="evidence" value="ECO:0007669"/>
    <property type="project" value="TreeGrafter"/>
</dbReference>
<reference evidence="13" key="2">
    <citation type="journal article" date="2020" name="Nat. Commun.">
        <title>Large-scale genome sequencing of mycorrhizal fungi provides insights into the early evolution of symbiotic traits.</title>
        <authorList>
            <person name="Miyauchi S."/>
            <person name="Kiss E."/>
            <person name="Kuo A."/>
            <person name="Drula E."/>
            <person name="Kohler A."/>
            <person name="Sanchez-Garcia M."/>
            <person name="Morin E."/>
            <person name="Andreopoulos B."/>
            <person name="Barry K.W."/>
            <person name="Bonito G."/>
            <person name="Buee M."/>
            <person name="Carver A."/>
            <person name="Chen C."/>
            <person name="Cichocki N."/>
            <person name="Clum A."/>
            <person name="Culley D."/>
            <person name="Crous P.W."/>
            <person name="Fauchery L."/>
            <person name="Girlanda M."/>
            <person name="Hayes R.D."/>
            <person name="Keri Z."/>
            <person name="LaButti K."/>
            <person name="Lipzen A."/>
            <person name="Lombard V."/>
            <person name="Magnuson J."/>
            <person name="Maillard F."/>
            <person name="Murat C."/>
            <person name="Nolan M."/>
            <person name="Ohm R.A."/>
            <person name="Pangilinan J."/>
            <person name="Pereira M.F."/>
            <person name="Perotto S."/>
            <person name="Peter M."/>
            <person name="Pfister S."/>
            <person name="Riley R."/>
            <person name="Sitrit Y."/>
            <person name="Stielow J.B."/>
            <person name="Szollosi G."/>
            <person name="Zifcakova L."/>
            <person name="Stursova M."/>
            <person name="Spatafora J.W."/>
            <person name="Tedersoo L."/>
            <person name="Vaario L.M."/>
            <person name="Yamada A."/>
            <person name="Yan M."/>
            <person name="Wang P."/>
            <person name="Xu J."/>
            <person name="Bruns T."/>
            <person name="Baldrian P."/>
            <person name="Vilgalys R."/>
            <person name="Dunand C."/>
            <person name="Henrissat B."/>
            <person name="Grigoriev I.V."/>
            <person name="Hibbett D."/>
            <person name="Nagy L.G."/>
            <person name="Martin F.M."/>
        </authorList>
    </citation>
    <scope>NUCLEOTIDE SEQUENCE</scope>
    <source>
        <strain evidence="13">BED1</strain>
    </source>
</reference>
<comment type="subcellular location">
    <subcellularLocation>
        <location evidence="1">Membrane</location>
        <topology evidence="1">Multi-pass membrane protein</topology>
    </subcellularLocation>
</comment>
<keyword evidence="7 11" id="KW-0560">Oxidoreductase</keyword>
<keyword evidence="5" id="KW-0276">Fatty acid metabolism</keyword>
<evidence type="ECO:0000256" key="3">
    <source>
        <dbReference type="ARBA" id="ARBA00022516"/>
    </source>
</evidence>
<keyword evidence="14" id="KW-1185">Reference proteome</keyword>
<protein>
    <submittedName>
        <fullName evidence="13">Uncharacterized protein</fullName>
    </submittedName>
</protein>
<evidence type="ECO:0000256" key="11">
    <source>
        <dbReference type="RuleBase" id="RU000581"/>
    </source>
</evidence>
<comment type="cofactor">
    <cofactor evidence="11">
        <name>Fe(2+)</name>
        <dbReference type="ChEBI" id="CHEBI:29033"/>
    </cofactor>
</comment>
<organism evidence="13 14">
    <name type="scientific">Boletus edulis BED1</name>
    <dbReference type="NCBI Taxonomy" id="1328754"/>
    <lineage>
        <taxon>Eukaryota</taxon>
        <taxon>Fungi</taxon>
        <taxon>Dikarya</taxon>
        <taxon>Basidiomycota</taxon>
        <taxon>Agaricomycotina</taxon>
        <taxon>Agaricomycetes</taxon>
        <taxon>Agaricomycetidae</taxon>
        <taxon>Boletales</taxon>
        <taxon>Boletineae</taxon>
        <taxon>Boletaceae</taxon>
        <taxon>Boletoideae</taxon>
        <taxon>Boletus</taxon>
    </lineage>
</organism>
<dbReference type="PRINTS" id="PR00075">
    <property type="entry name" value="FACDDSATRASE"/>
</dbReference>
<evidence type="ECO:0000256" key="10">
    <source>
        <dbReference type="ARBA" id="ARBA00023160"/>
    </source>
</evidence>
<dbReference type="GO" id="GO:0006636">
    <property type="term" value="P:unsaturated fatty acid biosynthetic process"/>
    <property type="evidence" value="ECO:0007669"/>
    <property type="project" value="TreeGrafter"/>
</dbReference>
<comment type="similarity">
    <text evidence="2 11">Belongs to the fatty acid desaturase type 1 family.</text>
</comment>
<reference evidence="13" key="1">
    <citation type="submission" date="2019-10" db="EMBL/GenBank/DDBJ databases">
        <authorList>
            <consortium name="DOE Joint Genome Institute"/>
            <person name="Kuo A."/>
            <person name="Miyauchi S."/>
            <person name="Kiss E."/>
            <person name="Drula E."/>
            <person name="Kohler A."/>
            <person name="Sanchez-Garcia M."/>
            <person name="Andreopoulos B."/>
            <person name="Barry K.W."/>
            <person name="Bonito G."/>
            <person name="Buee M."/>
            <person name="Carver A."/>
            <person name="Chen C."/>
            <person name="Cichocki N."/>
            <person name="Clum A."/>
            <person name="Culley D."/>
            <person name="Crous P.W."/>
            <person name="Fauchery L."/>
            <person name="Girlanda M."/>
            <person name="Hayes R."/>
            <person name="Keri Z."/>
            <person name="LaButti K."/>
            <person name="Lipzen A."/>
            <person name="Lombard V."/>
            <person name="Magnuson J."/>
            <person name="Maillard F."/>
            <person name="Morin E."/>
            <person name="Murat C."/>
            <person name="Nolan M."/>
            <person name="Ohm R."/>
            <person name="Pangilinan J."/>
            <person name="Pereira M."/>
            <person name="Perotto S."/>
            <person name="Peter M."/>
            <person name="Riley R."/>
            <person name="Sitrit Y."/>
            <person name="Stielow B."/>
            <person name="Szollosi G."/>
            <person name="Zifcakova L."/>
            <person name="Stursova M."/>
            <person name="Spatafora J.W."/>
            <person name="Tedersoo L."/>
            <person name="Vaario L.-M."/>
            <person name="Yamada A."/>
            <person name="Yan M."/>
            <person name="Wang P."/>
            <person name="Xu J."/>
            <person name="Bruns T."/>
            <person name="Baldrian P."/>
            <person name="Vilgalys R."/>
            <person name="Henrissat B."/>
            <person name="Grigoriev I.V."/>
            <person name="Hibbett D."/>
            <person name="Nagy L.G."/>
            <person name="Martin F.M."/>
        </authorList>
    </citation>
    <scope>NUCLEOTIDE SEQUENCE</scope>
    <source>
        <strain evidence="13">BED1</strain>
    </source>
</reference>
<keyword evidence="4 11" id="KW-0812">Transmembrane</keyword>
<evidence type="ECO:0000256" key="7">
    <source>
        <dbReference type="ARBA" id="ARBA00023002"/>
    </source>
</evidence>
<comment type="caution">
    <text evidence="13">The sequence shown here is derived from an EMBL/GenBank/DDBJ whole genome shotgun (WGS) entry which is preliminary data.</text>
</comment>
<evidence type="ECO:0000256" key="8">
    <source>
        <dbReference type="ARBA" id="ARBA00023098"/>
    </source>
</evidence>
<keyword evidence="9 12" id="KW-0472">Membrane</keyword>
<evidence type="ECO:0000256" key="12">
    <source>
        <dbReference type="SAM" id="Phobius"/>
    </source>
</evidence>
<keyword evidence="3 11" id="KW-0444">Lipid biosynthesis</keyword>
<comment type="domain">
    <text evidence="11">The histidine box domains are involved in binding the catalytic metal ions.</text>
</comment>
<dbReference type="InterPro" id="IPR015876">
    <property type="entry name" value="Acyl-CoA_DS"/>
</dbReference>
<dbReference type="PANTHER" id="PTHR11351:SF31">
    <property type="entry name" value="DESATURASE 1, ISOFORM A-RELATED"/>
    <property type="match status" value="1"/>
</dbReference>
<accession>A0AAD4GC21</accession>
<dbReference type="PANTHER" id="PTHR11351">
    <property type="entry name" value="ACYL-COA DESATURASE"/>
    <property type="match status" value="1"/>
</dbReference>
<dbReference type="GO" id="GO:0005789">
    <property type="term" value="C:endoplasmic reticulum membrane"/>
    <property type="evidence" value="ECO:0007669"/>
    <property type="project" value="TreeGrafter"/>
</dbReference>
<dbReference type="Proteomes" id="UP001194468">
    <property type="component" value="Unassembled WGS sequence"/>
</dbReference>
<sequence length="95" mass="10815">MAGVRAIDYFTKGFPSIAGVKWFNLSVLVITPALSLYGLFRVPILSKSVVWSAVYYIFSMVGITAGYHRLWSHRSYVASYPLRLRAPREITERDL</sequence>
<keyword evidence="8" id="KW-0443">Lipid metabolism</keyword>
<evidence type="ECO:0000256" key="9">
    <source>
        <dbReference type="ARBA" id="ARBA00023136"/>
    </source>
</evidence>
<feature type="transmembrane region" description="Helical" evidence="12">
    <location>
        <begin position="48"/>
        <end position="67"/>
    </location>
</feature>
<feature type="transmembrane region" description="Helical" evidence="12">
    <location>
        <begin position="22"/>
        <end position="42"/>
    </location>
</feature>
<dbReference type="GO" id="GO:0004768">
    <property type="term" value="F:stearoyl-CoA 9-desaturase activity"/>
    <property type="evidence" value="ECO:0007669"/>
    <property type="project" value="TreeGrafter"/>
</dbReference>
<evidence type="ECO:0000256" key="2">
    <source>
        <dbReference type="ARBA" id="ARBA00009295"/>
    </source>
</evidence>
<evidence type="ECO:0000313" key="13">
    <source>
        <dbReference type="EMBL" id="KAF8436257.1"/>
    </source>
</evidence>